<accession>A0A242MHJ2</accession>
<evidence type="ECO:0000313" key="2">
    <source>
        <dbReference type="Proteomes" id="UP000195221"/>
    </source>
</evidence>
<sequence length="106" mass="11561">MNGQHETKTHVVCEARGAKEDDDLELAFRRVCDGDNRTGKPYPFEIVINDKKANTEGLQICDLMARSIGLSVLRPEQGNRAFAVLRGKFFSGASGAIEGNGLKIVP</sequence>
<reference evidence="1 2" key="1">
    <citation type="submission" date="2017-03" db="EMBL/GenBank/DDBJ databases">
        <title>Genome analysis of strain PAMC 26577.</title>
        <authorList>
            <person name="Oh H.-M."/>
            <person name="Yang J.-A."/>
        </authorList>
    </citation>
    <scope>NUCLEOTIDE SEQUENCE [LARGE SCALE GENOMIC DNA]</scope>
    <source>
        <strain evidence="1 2">PAMC 26577</strain>
    </source>
</reference>
<comment type="caution">
    <text evidence="1">The sequence shown here is derived from an EMBL/GenBank/DDBJ whole genome shotgun (WGS) entry which is preliminary data.</text>
</comment>
<dbReference type="Proteomes" id="UP000195221">
    <property type="component" value="Unassembled WGS sequence"/>
</dbReference>
<dbReference type="EMBL" id="NBTZ01000104">
    <property type="protein sequence ID" value="OTP70773.1"/>
    <property type="molecule type" value="Genomic_DNA"/>
</dbReference>
<protein>
    <submittedName>
        <fullName evidence="1">Uncharacterized protein</fullName>
    </submittedName>
</protein>
<evidence type="ECO:0000313" key="1">
    <source>
        <dbReference type="EMBL" id="OTP70773.1"/>
    </source>
</evidence>
<gene>
    <name evidence="1" type="ORF">PAMC26577_25850</name>
</gene>
<organism evidence="1 2">
    <name type="scientific">Caballeronia sordidicola</name>
    <name type="common">Burkholderia sordidicola</name>
    <dbReference type="NCBI Taxonomy" id="196367"/>
    <lineage>
        <taxon>Bacteria</taxon>
        <taxon>Pseudomonadati</taxon>
        <taxon>Pseudomonadota</taxon>
        <taxon>Betaproteobacteria</taxon>
        <taxon>Burkholderiales</taxon>
        <taxon>Burkholderiaceae</taxon>
        <taxon>Caballeronia</taxon>
    </lineage>
</organism>
<name>A0A242MHJ2_CABSO</name>
<dbReference type="AlphaFoldDB" id="A0A242MHJ2"/>
<proteinExistence type="predicted"/>